<dbReference type="NCBIfam" id="NF002542">
    <property type="entry name" value="PRK02101.1-3"/>
    <property type="match status" value="1"/>
</dbReference>
<dbReference type="GO" id="GO:0005829">
    <property type="term" value="C:cytosol"/>
    <property type="evidence" value="ECO:0007669"/>
    <property type="project" value="TreeGrafter"/>
</dbReference>
<reference evidence="2 3" key="1">
    <citation type="submission" date="2017-01" db="EMBL/GenBank/DDBJ databases">
        <title>Complete Genome Sequence of Paenalcaligenes hominis, Isolated from a paraplegic Patient with neurogenic bladder.</title>
        <authorList>
            <person name="Mukhopadhyay R."/>
            <person name="Joaquin J."/>
            <person name="Hogue R."/>
            <person name="Kilaru A."/>
            <person name="Jospin G."/>
            <person name="Mars K."/>
            <person name="Eisen J.A."/>
            <person name="Chaturvedi V."/>
        </authorList>
    </citation>
    <scope>NUCLEOTIDE SEQUENCE [LARGE SCALE GENOMIC DNA]</scope>
    <source>
        <strain evidence="2 3">15S00501</strain>
    </source>
</reference>
<dbReference type="PANTHER" id="PTHR30283:SF4">
    <property type="entry name" value="PEROXIDE STRESS RESISTANCE PROTEIN YAAA"/>
    <property type="match status" value="1"/>
</dbReference>
<dbReference type="Proteomes" id="UP000189369">
    <property type="component" value="Chromosome"/>
</dbReference>
<accession>A0A1U9JZD7</accession>
<name>A0A1U9JZD7_9BURK</name>
<dbReference type="GO" id="GO:0033194">
    <property type="term" value="P:response to hydroperoxide"/>
    <property type="evidence" value="ECO:0007669"/>
    <property type="project" value="TreeGrafter"/>
</dbReference>
<evidence type="ECO:0000256" key="1">
    <source>
        <dbReference type="HAMAP-Rule" id="MF_00652"/>
    </source>
</evidence>
<dbReference type="InterPro" id="IPR005583">
    <property type="entry name" value="YaaA"/>
</dbReference>
<dbReference type="PANTHER" id="PTHR30283">
    <property type="entry name" value="PEROXIDE STRESS RESPONSE PROTEIN YAAA"/>
    <property type="match status" value="1"/>
</dbReference>
<organism evidence="2 3">
    <name type="scientific">Paenalcaligenes hominis</name>
    <dbReference type="NCBI Taxonomy" id="643674"/>
    <lineage>
        <taxon>Bacteria</taxon>
        <taxon>Pseudomonadati</taxon>
        <taxon>Pseudomonadota</taxon>
        <taxon>Betaproteobacteria</taxon>
        <taxon>Burkholderiales</taxon>
        <taxon>Alcaligenaceae</taxon>
        <taxon>Paenalcaligenes</taxon>
    </lineage>
</organism>
<dbReference type="Pfam" id="PF03883">
    <property type="entry name" value="H2O2_YaaD"/>
    <property type="match status" value="1"/>
</dbReference>
<gene>
    <name evidence="2" type="ORF">PAEH1_05490</name>
</gene>
<dbReference type="EMBL" id="CP019697">
    <property type="protein sequence ID" value="AQS51163.1"/>
    <property type="molecule type" value="Genomic_DNA"/>
</dbReference>
<dbReference type="AlphaFoldDB" id="A0A1U9JZD7"/>
<proteinExistence type="inferred from homology"/>
<dbReference type="OrthoDB" id="9777133at2"/>
<sequence>MLFVLSPAKKLDYDTPVRTTLFTQPVMVPQAQALIEVLRTMPAAEIQALMKLSDALTALNVQRYQDWQTQFSLANARQAVLAFNGDVYEGLQANSFSDTQLEWLQQHALILSGLYGVLRPLDLMQPYRLEMGTRLATSKGKNLYDYWGSQLARYINQHFEQHPTSHPFVVNLASNEYFKAVDTKTLTVPVVECVFQDQKGADWKIISFYAKKARGLMLRYAVEHQCTTPESLKAFNYEGYAFAPEVSSETKLVFRRPEPS</sequence>
<comment type="similarity">
    <text evidence="1">Belongs to the UPF0246 family.</text>
</comment>
<protein>
    <recommendedName>
        <fullName evidence="1">UPF0246 protein PAEH1_05490</fullName>
    </recommendedName>
</protein>
<dbReference type="KEGG" id="phn:PAEH1_05490"/>
<dbReference type="HAMAP" id="MF_00652">
    <property type="entry name" value="UPF0246"/>
    <property type="match status" value="1"/>
</dbReference>
<dbReference type="STRING" id="643674.PAEH1_05490"/>
<evidence type="ECO:0000313" key="3">
    <source>
        <dbReference type="Proteomes" id="UP000189369"/>
    </source>
</evidence>
<evidence type="ECO:0000313" key="2">
    <source>
        <dbReference type="EMBL" id="AQS51163.1"/>
    </source>
</evidence>